<comment type="caution">
    <text evidence="14">The sequence shown here is derived from an EMBL/GenBank/DDBJ whole genome shotgun (WGS) entry which is preliminary data.</text>
</comment>
<keyword evidence="9 14" id="KW-0012">Acyltransferase</keyword>
<evidence type="ECO:0000256" key="1">
    <source>
        <dbReference type="ARBA" id="ARBA00004771"/>
    </source>
</evidence>
<feature type="domain" description="O-acyltransferase WSD1-like N-terminal" evidence="12">
    <location>
        <begin position="25"/>
        <end position="239"/>
    </location>
</feature>
<evidence type="ECO:0000256" key="5">
    <source>
        <dbReference type="ARBA" id="ARBA00022516"/>
    </source>
</evidence>
<comment type="pathway">
    <text evidence="1">Glycerolipid metabolism; triacylglycerol biosynthesis.</text>
</comment>
<gene>
    <name evidence="14" type="ORF">FHX71_002346</name>
</gene>
<dbReference type="GO" id="GO:0071731">
    <property type="term" value="P:response to nitric oxide"/>
    <property type="evidence" value="ECO:0007669"/>
    <property type="project" value="TreeGrafter"/>
</dbReference>
<keyword evidence="15" id="KW-1185">Reference proteome</keyword>
<evidence type="ECO:0000259" key="12">
    <source>
        <dbReference type="Pfam" id="PF03007"/>
    </source>
</evidence>
<dbReference type="EC" id="2.3.1.20" evidence="4"/>
<dbReference type="EMBL" id="JACGWV010000001">
    <property type="protein sequence ID" value="MBA8808404.1"/>
    <property type="molecule type" value="Genomic_DNA"/>
</dbReference>
<organism evidence="14 15">
    <name type="scientific">Promicromonospora sukumoe</name>
    <dbReference type="NCBI Taxonomy" id="88382"/>
    <lineage>
        <taxon>Bacteria</taxon>
        <taxon>Bacillati</taxon>
        <taxon>Actinomycetota</taxon>
        <taxon>Actinomycetes</taxon>
        <taxon>Micrococcales</taxon>
        <taxon>Promicromonosporaceae</taxon>
        <taxon>Promicromonospora</taxon>
    </lineage>
</organism>
<evidence type="ECO:0000256" key="10">
    <source>
        <dbReference type="ARBA" id="ARBA00048109"/>
    </source>
</evidence>
<feature type="domain" description="O-acyltransferase WSD1 C-terminal" evidence="13">
    <location>
        <begin position="278"/>
        <end position="426"/>
    </location>
</feature>
<keyword evidence="7" id="KW-0319">Glycerol metabolism</keyword>
<comment type="catalytic activity">
    <reaction evidence="10">
        <text>an acyl-CoA + a 1,2-diacyl-sn-glycerol = a triacyl-sn-glycerol + CoA</text>
        <dbReference type="Rhea" id="RHEA:10868"/>
        <dbReference type="ChEBI" id="CHEBI:17815"/>
        <dbReference type="ChEBI" id="CHEBI:57287"/>
        <dbReference type="ChEBI" id="CHEBI:58342"/>
        <dbReference type="ChEBI" id="CHEBI:64615"/>
        <dbReference type="EC" id="2.3.1.20"/>
    </reaction>
</comment>
<evidence type="ECO:0000256" key="11">
    <source>
        <dbReference type="SAM" id="MobiDB-lite"/>
    </source>
</evidence>
<dbReference type="InterPro" id="IPR009721">
    <property type="entry name" value="O-acyltransferase_WSD1_C"/>
</dbReference>
<dbReference type="GO" id="GO:0004144">
    <property type="term" value="F:diacylglycerol O-acyltransferase activity"/>
    <property type="evidence" value="ECO:0007669"/>
    <property type="project" value="UniProtKB-EC"/>
</dbReference>
<reference evidence="14 15" key="1">
    <citation type="submission" date="2020-07" db="EMBL/GenBank/DDBJ databases">
        <title>Sequencing the genomes of 1000 actinobacteria strains.</title>
        <authorList>
            <person name="Klenk H.-P."/>
        </authorList>
    </citation>
    <scope>NUCLEOTIDE SEQUENCE [LARGE SCALE GENOMIC DNA]</scope>
    <source>
        <strain evidence="14 15">DSM 44121</strain>
    </source>
</reference>
<sequence>MATPDHVNAFLMAGVLAPGGCVGPDGEVDLAALRQVLAERVRAVPRLAQRVRPAGRSFVWEPVSLDLAHHVRRVAAVDGLAGFEARCARLVVTALPLDRPLWELLVVPGVAPARAGIVLRVHHAMADGIAAVRFVQALMDPDAVEPTEAAASLSAVPAPADPTDAGGTGPARPAPRGLRSHTRAVASGFERTTAFLRRAVPPPALLGRVGHRRRVAFVDVGLDDLAAGAEAAGATVNDALLVAAAASARSALLARGEEPPDVLPASVPVALPHRGRSGNAVGVMLVPLPAGGGGYADDAGSEDADLAGRLRRVATLTRAAKDEARSRGTYELTRTRLGTWLFTRLARRQRLVVMFVTNVRGPRRPLALAGARVERIWPVAALGGNVRLGFAAISYDGALRCAAHCDADALDAAVVGRTLADELNRIAGRAHPPGDPLRAPGQARGPARPT</sequence>
<protein>
    <recommendedName>
        <fullName evidence="4">diacylglycerol O-acyltransferase</fullName>
        <ecNumber evidence="4">2.3.1.20</ecNumber>
    </recommendedName>
</protein>
<dbReference type="Gene3D" id="3.30.559.10">
    <property type="entry name" value="Chloramphenicol acetyltransferase-like domain"/>
    <property type="match status" value="1"/>
</dbReference>
<evidence type="ECO:0000256" key="2">
    <source>
        <dbReference type="ARBA" id="ARBA00005189"/>
    </source>
</evidence>
<dbReference type="InterPro" id="IPR023213">
    <property type="entry name" value="CAT-like_dom_sf"/>
</dbReference>
<dbReference type="SUPFAM" id="SSF52777">
    <property type="entry name" value="CoA-dependent acyltransferases"/>
    <property type="match status" value="1"/>
</dbReference>
<dbReference type="GO" id="GO:0005886">
    <property type="term" value="C:plasma membrane"/>
    <property type="evidence" value="ECO:0007669"/>
    <property type="project" value="TreeGrafter"/>
</dbReference>
<evidence type="ECO:0000256" key="7">
    <source>
        <dbReference type="ARBA" id="ARBA00022798"/>
    </source>
</evidence>
<dbReference type="InterPro" id="IPR004255">
    <property type="entry name" value="O-acyltransferase_WSD1_N"/>
</dbReference>
<dbReference type="InterPro" id="IPR045034">
    <property type="entry name" value="O-acyltransferase_WSD1-like"/>
</dbReference>
<keyword evidence="5" id="KW-0444">Lipid biosynthesis</keyword>
<dbReference type="PANTHER" id="PTHR31650:SF1">
    <property type="entry name" value="WAX ESTER SYNTHASE_DIACYLGLYCEROL ACYLTRANSFERASE 4-RELATED"/>
    <property type="match status" value="1"/>
</dbReference>
<dbReference type="Pfam" id="PF06974">
    <property type="entry name" value="WS_DGAT_C"/>
    <property type="match status" value="1"/>
</dbReference>
<evidence type="ECO:0000256" key="8">
    <source>
        <dbReference type="ARBA" id="ARBA00023098"/>
    </source>
</evidence>
<dbReference type="GO" id="GO:0051701">
    <property type="term" value="P:biological process involved in interaction with host"/>
    <property type="evidence" value="ECO:0007669"/>
    <property type="project" value="TreeGrafter"/>
</dbReference>
<dbReference type="GO" id="GO:0006071">
    <property type="term" value="P:glycerol metabolic process"/>
    <property type="evidence" value="ECO:0007669"/>
    <property type="project" value="UniProtKB-KW"/>
</dbReference>
<dbReference type="Proteomes" id="UP000540568">
    <property type="component" value="Unassembled WGS sequence"/>
</dbReference>
<dbReference type="UniPathway" id="UPA00282"/>
<keyword evidence="8" id="KW-0443">Lipid metabolism</keyword>
<dbReference type="GO" id="GO:0019432">
    <property type="term" value="P:triglyceride biosynthetic process"/>
    <property type="evidence" value="ECO:0007669"/>
    <property type="project" value="UniProtKB-UniPathway"/>
</dbReference>
<proteinExistence type="inferred from homology"/>
<evidence type="ECO:0000256" key="9">
    <source>
        <dbReference type="ARBA" id="ARBA00023315"/>
    </source>
</evidence>
<evidence type="ECO:0000313" key="14">
    <source>
        <dbReference type="EMBL" id="MBA8808404.1"/>
    </source>
</evidence>
<accession>A0A7W3J958</accession>
<comment type="similarity">
    <text evidence="3">Belongs to the long-chain O-acyltransferase family.</text>
</comment>
<feature type="region of interest" description="Disordered" evidence="11">
    <location>
        <begin position="427"/>
        <end position="450"/>
    </location>
</feature>
<name>A0A7W3J958_9MICO</name>
<dbReference type="Pfam" id="PF03007">
    <property type="entry name" value="WS_DGAT_cat"/>
    <property type="match status" value="1"/>
</dbReference>
<dbReference type="AlphaFoldDB" id="A0A7W3J958"/>
<evidence type="ECO:0000313" key="15">
    <source>
        <dbReference type="Proteomes" id="UP000540568"/>
    </source>
</evidence>
<evidence type="ECO:0000259" key="13">
    <source>
        <dbReference type="Pfam" id="PF06974"/>
    </source>
</evidence>
<feature type="region of interest" description="Disordered" evidence="11">
    <location>
        <begin position="149"/>
        <end position="179"/>
    </location>
</feature>
<keyword evidence="6 14" id="KW-0808">Transferase</keyword>
<dbReference type="GO" id="GO:0001666">
    <property type="term" value="P:response to hypoxia"/>
    <property type="evidence" value="ECO:0007669"/>
    <property type="project" value="TreeGrafter"/>
</dbReference>
<evidence type="ECO:0000256" key="3">
    <source>
        <dbReference type="ARBA" id="ARBA00009587"/>
    </source>
</evidence>
<comment type="pathway">
    <text evidence="2">Lipid metabolism.</text>
</comment>
<feature type="compositionally biased region" description="Low complexity" evidence="11">
    <location>
        <begin position="149"/>
        <end position="177"/>
    </location>
</feature>
<dbReference type="PANTHER" id="PTHR31650">
    <property type="entry name" value="O-ACYLTRANSFERASE (WSD1-LIKE) FAMILY PROTEIN"/>
    <property type="match status" value="1"/>
</dbReference>
<dbReference type="Gene3D" id="3.30.559.30">
    <property type="entry name" value="Nonribosomal peptide synthetase, condensation domain"/>
    <property type="match status" value="1"/>
</dbReference>
<evidence type="ECO:0000256" key="6">
    <source>
        <dbReference type="ARBA" id="ARBA00022679"/>
    </source>
</evidence>
<evidence type="ECO:0000256" key="4">
    <source>
        <dbReference type="ARBA" id="ARBA00013244"/>
    </source>
</evidence>